<feature type="compositionally biased region" description="Low complexity" evidence="1">
    <location>
        <begin position="49"/>
        <end position="61"/>
    </location>
</feature>
<accession>A0A5R9FCH2</accession>
<dbReference type="RefSeq" id="WP_138050598.1">
    <property type="nucleotide sequence ID" value="NZ_VBZC01000087.1"/>
</dbReference>
<evidence type="ECO:0000256" key="1">
    <source>
        <dbReference type="SAM" id="MobiDB-lite"/>
    </source>
</evidence>
<evidence type="ECO:0000313" key="3">
    <source>
        <dbReference type="Proteomes" id="UP000305906"/>
    </source>
</evidence>
<feature type="region of interest" description="Disordered" evidence="1">
    <location>
        <begin position="37"/>
        <end position="61"/>
    </location>
</feature>
<protein>
    <submittedName>
        <fullName evidence="2">Uncharacterized protein</fullName>
    </submittedName>
</protein>
<organism evidence="2 3">
    <name type="scientific">Streptomyces montanus</name>
    <dbReference type="NCBI Taxonomy" id="2580423"/>
    <lineage>
        <taxon>Bacteria</taxon>
        <taxon>Bacillati</taxon>
        <taxon>Actinomycetota</taxon>
        <taxon>Actinomycetes</taxon>
        <taxon>Kitasatosporales</taxon>
        <taxon>Streptomycetaceae</taxon>
        <taxon>Streptomyces</taxon>
    </lineage>
</organism>
<dbReference type="Proteomes" id="UP000305906">
    <property type="component" value="Unassembled WGS sequence"/>
</dbReference>
<dbReference type="AlphaFoldDB" id="A0A5R9FCH2"/>
<name>A0A5R9FCH2_9ACTN</name>
<comment type="caution">
    <text evidence="2">The sequence shown here is derived from an EMBL/GenBank/DDBJ whole genome shotgun (WGS) entry which is preliminary data.</text>
</comment>
<gene>
    <name evidence="2" type="ORF">FE633_42915</name>
</gene>
<sequence>MPLLFIEADNCYEEAATIAGKFDKYMRFYRRKVKDTDGKEKPMWRTRRSCSSSTRSALDPP</sequence>
<proteinExistence type="predicted"/>
<keyword evidence="3" id="KW-1185">Reference proteome</keyword>
<reference evidence="2 3" key="1">
    <citation type="submission" date="2019-05" db="EMBL/GenBank/DDBJ databases">
        <title>Streptomyces sp. NEAU-C151, a novel actinomycete isolated from soil.</title>
        <authorList>
            <person name="Han L."/>
            <person name="Jiang H."/>
        </authorList>
    </citation>
    <scope>NUCLEOTIDE SEQUENCE [LARGE SCALE GENOMIC DNA]</scope>
    <source>
        <strain evidence="2 3">NEAU-C151</strain>
    </source>
</reference>
<evidence type="ECO:0000313" key="2">
    <source>
        <dbReference type="EMBL" id="TLS40179.1"/>
    </source>
</evidence>
<dbReference type="EMBL" id="VBZC01000087">
    <property type="protein sequence ID" value="TLS40179.1"/>
    <property type="molecule type" value="Genomic_DNA"/>
</dbReference>